<gene>
    <name evidence="1" type="ORF">GCM10007175_25090</name>
</gene>
<dbReference type="Proteomes" id="UP000658754">
    <property type="component" value="Unassembled WGS sequence"/>
</dbReference>
<evidence type="ECO:0000313" key="2">
    <source>
        <dbReference type="Proteomes" id="UP000658754"/>
    </source>
</evidence>
<comment type="caution">
    <text evidence="1">The sequence shown here is derived from an EMBL/GenBank/DDBJ whole genome shotgun (WGS) entry which is preliminary data.</text>
</comment>
<proteinExistence type="predicted"/>
<dbReference type="EMBL" id="BMKV01000004">
    <property type="protein sequence ID" value="GGI86870.1"/>
    <property type="molecule type" value="Genomic_DNA"/>
</dbReference>
<reference evidence="2" key="1">
    <citation type="journal article" date="2019" name="Int. J. Syst. Evol. Microbiol.">
        <title>The Global Catalogue of Microorganisms (GCM) 10K type strain sequencing project: providing services to taxonomists for standard genome sequencing and annotation.</title>
        <authorList>
            <consortium name="The Broad Institute Genomics Platform"/>
            <consortium name="The Broad Institute Genome Sequencing Center for Infectious Disease"/>
            <person name="Wu L."/>
            <person name="Ma J."/>
        </authorList>
    </citation>
    <scope>NUCLEOTIDE SEQUENCE [LARGE SCALE GENOMIC DNA]</scope>
    <source>
        <strain evidence="2">CGMCC 1.3601</strain>
    </source>
</reference>
<keyword evidence="2" id="KW-1185">Reference proteome</keyword>
<sequence length="181" mass="20604">MELSCLQLGYYLASWGMLRGSSYLFRETNARHYQATIEVIEAYNPEMRELNEQPFLEPLAQKLILAAYADLRKSILPKGGTSLTLVTKIMMGVWGAVPSFDTYFIKGIRSLAEGTEKTAFNKIESRSLSLLEDFYEQNKMEIDKLALHYKTLDFATGQLTDRPLTRAKIIDMYGFTLGYTA</sequence>
<protein>
    <submittedName>
        <fullName evidence="1">Uncharacterized protein</fullName>
    </submittedName>
</protein>
<evidence type="ECO:0000313" key="1">
    <source>
        <dbReference type="EMBL" id="GGI86870.1"/>
    </source>
</evidence>
<name>A0ABQ2CFN2_9MICC</name>
<organism evidence="1 2">
    <name type="scientific">Pseudarthrobacter scleromae</name>
    <dbReference type="NCBI Taxonomy" id="158897"/>
    <lineage>
        <taxon>Bacteria</taxon>
        <taxon>Bacillati</taxon>
        <taxon>Actinomycetota</taxon>
        <taxon>Actinomycetes</taxon>
        <taxon>Micrococcales</taxon>
        <taxon>Micrococcaceae</taxon>
        <taxon>Pseudarthrobacter</taxon>
    </lineage>
</organism>
<accession>A0ABQ2CFN2</accession>